<comment type="caution">
    <text evidence="3">The sequence shown here is derived from an EMBL/GenBank/DDBJ whole genome shotgun (WGS) entry which is preliminary data.</text>
</comment>
<evidence type="ECO:0000256" key="1">
    <source>
        <dbReference type="SAM" id="Phobius"/>
    </source>
</evidence>
<dbReference type="EMBL" id="PJNB01000001">
    <property type="protein sequence ID" value="PKW18446.1"/>
    <property type="molecule type" value="Genomic_DNA"/>
</dbReference>
<dbReference type="STRING" id="994479.GCA_000194155_04499"/>
<dbReference type="InterPro" id="IPR018535">
    <property type="entry name" value="DUF1996"/>
</dbReference>
<feature type="domain" description="DUF1996" evidence="2">
    <location>
        <begin position="100"/>
        <end position="308"/>
    </location>
</feature>
<name>A0A2N3Y694_SACSN</name>
<keyword evidence="4" id="KW-1185">Reference proteome</keyword>
<keyword evidence="1" id="KW-0472">Membrane</keyword>
<dbReference type="Proteomes" id="UP000233786">
    <property type="component" value="Unassembled WGS sequence"/>
</dbReference>
<dbReference type="PANTHER" id="PTHR43662:SF3">
    <property type="entry name" value="DOMAIN PROTEIN, PUTATIVE (AFU_ORTHOLOGUE AFUA_6G11970)-RELATED"/>
    <property type="match status" value="1"/>
</dbReference>
<keyword evidence="1" id="KW-0812">Transmembrane</keyword>
<dbReference type="AlphaFoldDB" id="A0A2N3Y694"/>
<gene>
    <name evidence="3" type="ORF">A8926_6528</name>
</gene>
<evidence type="ECO:0000313" key="3">
    <source>
        <dbReference type="EMBL" id="PKW18446.1"/>
    </source>
</evidence>
<organism evidence="3 4">
    <name type="scientific">Saccharopolyspora spinosa</name>
    <dbReference type="NCBI Taxonomy" id="60894"/>
    <lineage>
        <taxon>Bacteria</taxon>
        <taxon>Bacillati</taxon>
        <taxon>Actinomycetota</taxon>
        <taxon>Actinomycetes</taxon>
        <taxon>Pseudonocardiales</taxon>
        <taxon>Pseudonocardiaceae</taxon>
        <taxon>Saccharopolyspora</taxon>
    </lineage>
</organism>
<dbReference type="Pfam" id="PF09362">
    <property type="entry name" value="DUF1996"/>
    <property type="match status" value="1"/>
</dbReference>
<reference evidence="3" key="1">
    <citation type="submission" date="2017-12" db="EMBL/GenBank/DDBJ databases">
        <title>Sequencing the genomes of 1000 Actinobacteria strains.</title>
        <authorList>
            <person name="Klenk H.-P."/>
        </authorList>
    </citation>
    <scope>NUCLEOTIDE SEQUENCE [LARGE SCALE GENOMIC DNA]</scope>
    <source>
        <strain evidence="3">DSM 44228</strain>
    </source>
</reference>
<feature type="transmembrane region" description="Helical" evidence="1">
    <location>
        <begin position="12"/>
        <end position="33"/>
    </location>
</feature>
<sequence length="328" mass="35354">MSTSQRQSGRRAWRLAAVLLPVGLVAALGVGYVDGHGVHGAPGPVTGDFVDIADVPPMGPQNRFGPDASTGVMTVDCGRNENAHRNADNVIASPAVSGGAHHMHDYVGNLATDAFATDQSLAAAETTCVNGDRSTYYWPVLRLLNGDEPGSADMPHNRGTILQPASVLISFRGNPASKVIPMPRFLRAVIGDAKALTNGLDNAARVHWTCSGMLDRQTNRYPRCPDGHRVVRVFDFPSCWDGRRNDSPNHRDHLVFPAGNGVCPTNSFAVPQLRIEVDYDVPSDAEYAIDTFPDQQRSPITDHSDFINVMTDEQMAHVVAVVNNGRIG</sequence>
<proteinExistence type="predicted"/>
<evidence type="ECO:0000259" key="2">
    <source>
        <dbReference type="Pfam" id="PF09362"/>
    </source>
</evidence>
<keyword evidence="1" id="KW-1133">Transmembrane helix</keyword>
<protein>
    <submittedName>
        <fullName evidence="3">Uncharacterized protein DUF1996</fullName>
    </submittedName>
</protein>
<accession>A0A2N3Y694</accession>
<evidence type="ECO:0000313" key="4">
    <source>
        <dbReference type="Proteomes" id="UP000233786"/>
    </source>
</evidence>
<dbReference type="RefSeq" id="WP_010309299.1">
    <property type="nucleotide sequence ID" value="NZ_CP061007.1"/>
</dbReference>
<dbReference type="PANTHER" id="PTHR43662">
    <property type="match status" value="1"/>
</dbReference>